<dbReference type="EMBL" id="JAMKFB020000013">
    <property type="protein sequence ID" value="KAL0178161.1"/>
    <property type="molecule type" value="Genomic_DNA"/>
</dbReference>
<dbReference type="AlphaFoldDB" id="A0ABD0PXK6"/>
<name>A0ABD0PXK6_CIRMR</name>
<dbReference type="Proteomes" id="UP001529510">
    <property type="component" value="Unassembled WGS sequence"/>
</dbReference>
<sequence>MSWSPTPSTAAEDGALIDWESEIFLHVSFPGTTLLESVFPPSLESPVSLVVPPKSDSPLLSGILPNLPLPPPHPKPPSLSALPLVDEPVSISVLGCQSHGFILVLRALDSTLAFHAPLSSVSPQTPPGFLVPPAPPWSVIDLPPPWSSMALAAPHPSIPLAPSLGPASLWLHLGPSLAFGITQSFCILGVGLAPAQSVISLVLPGKAPPWLLPPSTPLWVCILALMMGVPPWLHLRPGFFCSCHYLLCSGSLSQPRLLQASLYSSTSTSQAPTLPPLLDCEA</sequence>
<keyword evidence="2" id="KW-1185">Reference proteome</keyword>
<proteinExistence type="predicted"/>
<evidence type="ECO:0000313" key="2">
    <source>
        <dbReference type="Proteomes" id="UP001529510"/>
    </source>
</evidence>
<evidence type="ECO:0000313" key="1">
    <source>
        <dbReference type="EMBL" id="KAL0178161.1"/>
    </source>
</evidence>
<reference evidence="1 2" key="1">
    <citation type="submission" date="2024-05" db="EMBL/GenBank/DDBJ databases">
        <title>Genome sequencing and assembly of Indian major carp, Cirrhinus mrigala (Hamilton, 1822).</title>
        <authorList>
            <person name="Mohindra V."/>
            <person name="Chowdhury L.M."/>
            <person name="Lal K."/>
            <person name="Jena J.K."/>
        </authorList>
    </citation>
    <scope>NUCLEOTIDE SEQUENCE [LARGE SCALE GENOMIC DNA]</scope>
    <source>
        <strain evidence="1">CM1030</strain>
        <tissue evidence="1">Blood</tissue>
    </source>
</reference>
<organism evidence="1 2">
    <name type="scientific">Cirrhinus mrigala</name>
    <name type="common">Mrigala</name>
    <dbReference type="NCBI Taxonomy" id="683832"/>
    <lineage>
        <taxon>Eukaryota</taxon>
        <taxon>Metazoa</taxon>
        <taxon>Chordata</taxon>
        <taxon>Craniata</taxon>
        <taxon>Vertebrata</taxon>
        <taxon>Euteleostomi</taxon>
        <taxon>Actinopterygii</taxon>
        <taxon>Neopterygii</taxon>
        <taxon>Teleostei</taxon>
        <taxon>Ostariophysi</taxon>
        <taxon>Cypriniformes</taxon>
        <taxon>Cyprinidae</taxon>
        <taxon>Labeoninae</taxon>
        <taxon>Labeonini</taxon>
        <taxon>Cirrhinus</taxon>
    </lineage>
</organism>
<protein>
    <submittedName>
        <fullName evidence="1">Uncharacterized protein</fullName>
    </submittedName>
</protein>
<comment type="caution">
    <text evidence="1">The sequence shown here is derived from an EMBL/GenBank/DDBJ whole genome shotgun (WGS) entry which is preliminary data.</text>
</comment>
<gene>
    <name evidence="1" type="ORF">M9458_027055</name>
</gene>
<accession>A0ABD0PXK6</accession>